<gene>
    <name evidence="6" type="primary">rplU</name>
    <name evidence="8" type="ORF">AT15_03190</name>
</gene>
<dbReference type="GO" id="GO:0005840">
    <property type="term" value="C:ribosome"/>
    <property type="evidence" value="ECO:0007669"/>
    <property type="project" value="UniProtKB-KW"/>
</dbReference>
<accession>A0A182C8J0</accession>
<dbReference type="EMBL" id="JFHK01000002">
    <property type="protein sequence ID" value="OAA31843.1"/>
    <property type="molecule type" value="Genomic_DNA"/>
</dbReference>
<dbReference type="GO" id="GO:0006412">
    <property type="term" value="P:translation"/>
    <property type="evidence" value="ECO:0007669"/>
    <property type="project" value="UniProtKB-UniRule"/>
</dbReference>
<dbReference type="InterPro" id="IPR028909">
    <property type="entry name" value="bL21-like"/>
</dbReference>
<evidence type="ECO:0000256" key="4">
    <source>
        <dbReference type="ARBA" id="ARBA00022980"/>
    </source>
</evidence>
<evidence type="ECO:0000256" key="5">
    <source>
        <dbReference type="ARBA" id="ARBA00023274"/>
    </source>
</evidence>
<keyword evidence="3 6" id="KW-0694">RNA-binding</keyword>
<comment type="caution">
    <text evidence="8">The sequence shown here is derived from an EMBL/GenBank/DDBJ whole genome shotgun (WGS) entry which is preliminary data.</text>
</comment>
<dbReference type="PATRIC" id="fig|1453497.3.peg.627"/>
<keyword evidence="9" id="KW-1185">Reference proteome</keyword>
<dbReference type="InterPro" id="IPR036164">
    <property type="entry name" value="bL21-like_sf"/>
</dbReference>
<dbReference type="InterPro" id="IPR001787">
    <property type="entry name" value="Ribosomal_bL21"/>
</dbReference>
<dbReference type="Pfam" id="PF00829">
    <property type="entry name" value="Ribosomal_L21p"/>
    <property type="match status" value="1"/>
</dbReference>
<dbReference type="OrthoDB" id="9813334at2"/>
<sequence length="104" mass="12365">MYAVIETSGKQFRVTEGMSLFTEKQKDYSEGDRIEFDRVLLLRDESGTKVGKPYLEGVKVVGKIIRHGRDKKIRIVKFRPRKNYDRVNGHRQWFTEILIEKIEY</sequence>
<evidence type="ECO:0000256" key="2">
    <source>
        <dbReference type="ARBA" id="ARBA00022730"/>
    </source>
</evidence>
<evidence type="ECO:0000256" key="6">
    <source>
        <dbReference type="HAMAP-Rule" id="MF_01363"/>
    </source>
</evidence>
<dbReference type="PANTHER" id="PTHR21349:SF0">
    <property type="entry name" value="LARGE RIBOSOMAL SUBUNIT PROTEIN BL21M"/>
    <property type="match status" value="1"/>
</dbReference>
<evidence type="ECO:0000313" key="9">
    <source>
        <dbReference type="Proteomes" id="UP000077339"/>
    </source>
</evidence>
<organism evidence="8 9">
    <name type="scientific">Kosmotoga arenicorallina S304</name>
    <dbReference type="NCBI Taxonomy" id="1453497"/>
    <lineage>
        <taxon>Bacteria</taxon>
        <taxon>Thermotogati</taxon>
        <taxon>Thermotogota</taxon>
        <taxon>Thermotogae</taxon>
        <taxon>Kosmotogales</taxon>
        <taxon>Kosmotogaceae</taxon>
        <taxon>Kosmotoga</taxon>
    </lineage>
</organism>
<comment type="subunit">
    <text evidence="6">Part of the 50S ribosomal subunit. Contacts protein L20.</text>
</comment>
<evidence type="ECO:0000256" key="1">
    <source>
        <dbReference type="ARBA" id="ARBA00008563"/>
    </source>
</evidence>
<keyword evidence="2 6" id="KW-0699">rRNA-binding</keyword>
<protein>
    <recommendedName>
        <fullName evidence="6">Large ribosomal subunit protein bL21</fullName>
    </recommendedName>
</protein>
<evidence type="ECO:0000313" key="8">
    <source>
        <dbReference type="EMBL" id="OAA31843.1"/>
    </source>
</evidence>
<dbReference type="SUPFAM" id="SSF141091">
    <property type="entry name" value="L21p-like"/>
    <property type="match status" value="1"/>
</dbReference>
<dbReference type="HAMAP" id="MF_01363">
    <property type="entry name" value="Ribosomal_bL21"/>
    <property type="match status" value="1"/>
</dbReference>
<dbReference type="RefSeq" id="WP_068345483.1">
    <property type="nucleotide sequence ID" value="NZ_JFHK01000002.1"/>
</dbReference>
<keyword evidence="4 6" id="KW-0689">Ribosomal protein</keyword>
<reference evidence="8 9" key="1">
    <citation type="submission" date="2014-02" db="EMBL/GenBank/DDBJ databases">
        <title>Kosmotoga genome sequencing.</title>
        <authorList>
            <person name="Pollo S.M."/>
            <person name="Charchuk R."/>
            <person name="Nesbo C.L."/>
        </authorList>
    </citation>
    <scope>NUCLEOTIDE SEQUENCE [LARGE SCALE GENOMIC DNA]</scope>
    <source>
        <strain evidence="8 9">S304</strain>
    </source>
</reference>
<evidence type="ECO:0000256" key="3">
    <source>
        <dbReference type="ARBA" id="ARBA00022884"/>
    </source>
</evidence>
<comment type="function">
    <text evidence="6 7">This protein binds to 23S rRNA in the presence of protein L20.</text>
</comment>
<name>A0A182C8J0_9BACT</name>
<dbReference type="Proteomes" id="UP000077339">
    <property type="component" value="Unassembled WGS sequence"/>
</dbReference>
<dbReference type="STRING" id="1453497.AT15_03190"/>
<dbReference type="PROSITE" id="PS01169">
    <property type="entry name" value="RIBOSOMAL_L21"/>
    <property type="match status" value="1"/>
</dbReference>
<keyword evidence="5 6" id="KW-0687">Ribonucleoprotein</keyword>
<proteinExistence type="inferred from homology"/>
<dbReference type="GO" id="GO:0005737">
    <property type="term" value="C:cytoplasm"/>
    <property type="evidence" value="ECO:0007669"/>
    <property type="project" value="UniProtKB-ARBA"/>
</dbReference>
<comment type="similarity">
    <text evidence="1 6 7">Belongs to the bacterial ribosomal protein bL21 family.</text>
</comment>
<dbReference type="PANTHER" id="PTHR21349">
    <property type="entry name" value="50S RIBOSOMAL PROTEIN L21"/>
    <property type="match status" value="1"/>
</dbReference>
<dbReference type="GO" id="GO:0003735">
    <property type="term" value="F:structural constituent of ribosome"/>
    <property type="evidence" value="ECO:0007669"/>
    <property type="project" value="InterPro"/>
</dbReference>
<dbReference type="GO" id="GO:0019843">
    <property type="term" value="F:rRNA binding"/>
    <property type="evidence" value="ECO:0007669"/>
    <property type="project" value="UniProtKB-UniRule"/>
</dbReference>
<dbReference type="GO" id="GO:1990904">
    <property type="term" value="C:ribonucleoprotein complex"/>
    <property type="evidence" value="ECO:0007669"/>
    <property type="project" value="UniProtKB-KW"/>
</dbReference>
<dbReference type="NCBIfam" id="TIGR00061">
    <property type="entry name" value="L21"/>
    <property type="match status" value="1"/>
</dbReference>
<evidence type="ECO:0000256" key="7">
    <source>
        <dbReference type="RuleBase" id="RU000562"/>
    </source>
</evidence>
<dbReference type="InterPro" id="IPR018258">
    <property type="entry name" value="Ribosomal_bL21_CS"/>
</dbReference>
<dbReference type="AlphaFoldDB" id="A0A182C8J0"/>